<evidence type="ECO:0000313" key="6">
    <source>
        <dbReference type="EMBL" id="MDW0113530.1"/>
    </source>
</evidence>
<dbReference type="SUPFAM" id="SSF46689">
    <property type="entry name" value="Homeodomain-like"/>
    <property type="match status" value="1"/>
</dbReference>
<feature type="domain" description="HTH rpiR-type" evidence="4">
    <location>
        <begin position="18"/>
        <end position="94"/>
    </location>
</feature>
<dbReference type="PANTHER" id="PTHR30514">
    <property type="entry name" value="GLUCOKINASE"/>
    <property type="match status" value="1"/>
</dbReference>
<evidence type="ECO:0000256" key="2">
    <source>
        <dbReference type="ARBA" id="ARBA00023125"/>
    </source>
</evidence>
<keyword evidence="1" id="KW-0805">Transcription regulation</keyword>
<organism evidence="6 7">
    <name type="scientific">Sporosarcina saromensis</name>
    <dbReference type="NCBI Taxonomy" id="359365"/>
    <lineage>
        <taxon>Bacteria</taxon>
        <taxon>Bacillati</taxon>
        <taxon>Bacillota</taxon>
        <taxon>Bacilli</taxon>
        <taxon>Bacillales</taxon>
        <taxon>Caryophanaceae</taxon>
        <taxon>Sporosarcina</taxon>
    </lineage>
</organism>
<evidence type="ECO:0000256" key="1">
    <source>
        <dbReference type="ARBA" id="ARBA00023015"/>
    </source>
</evidence>
<dbReference type="Pfam" id="PF01418">
    <property type="entry name" value="HTH_6"/>
    <property type="match status" value="1"/>
</dbReference>
<name>A0ABU4GB37_9BACL</name>
<sequence>MDLHSCLTVEMKGGSRISSLIEKLEHPDVEWSRSQKNIATFILQHLQECSFLTAQQIANRTKVSETTVHRFAKQLGFDSFLLMKQELQFLNQHNRKVITKLMKMTEVPVESWLFKHFMTEVDNVMTTGQQMKEPDVQQAASDLLGASHIYVAGWRMGQAVTSYMSYLLRYTLGRTTFIPIGDIPEYVDVFQAEDVLFVSFYPRYCPHTLYVIREAKQKGMTVIVLTDQLASPAAPYADIQFTSRQESTYFLDSYTGALSICHAIMHAIAQQDSSRLVKKIESMEHQFQRYYEVDGGIS</sequence>
<evidence type="ECO:0000256" key="3">
    <source>
        <dbReference type="ARBA" id="ARBA00023163"/>
    </source>
</evidence>
<dbReference type="InterPro" id="IPR001347">
    <property type="entry name" value="SIS_dom"/>
</dbReference>
<reference evidence="6 7" key="1">
    <citation type="submission" date="2023-06" db="EMBL/GenBank/DDBJ databases">
        <title>Sporosarcina sp. nov., isolated from Korean traditional fermented seafood 'Jeotgal'.</title>
        <authorList>
            <person name="Yang A.I."/>
            <person name="Shin N.-R."/>
        </authorList>
    </citation>
    <scope>NUCLEOTIDE SEQUENCE [LARGE SCALE GENOMIC DNA]</scope>
    <source>
        <strain evidence="6 7">KCTC13119</strain>
    </source>
</reference>
<keyword evidence="7" id="KW-1185">Reference proteome</keyword>
<gene>
    <name evidence="6" type="ORF">QT711_10050</name>
</gene>
<comment type="caution">
    <text evidence="6">The sequence shown here is derived from an EMBL/GenBank/DDBJ whole genome shotgun (WGS) entry which is preliminary data.</text>
</comment>
<dbReference type="CDD" id="cd05013">
    <property type="entry name" value="SIS_RpiR"/>
    <property type="match status" value="1"/>
</dbReference>
<evidence type="ECO:0000313" key="7">
    <source>
        <dbReference type="Proteomes" id="UP001282284"/>
    </source>
</evidence>
<dbReference type="Gene3D" id="3.40.50.10490">
    <property type="entry name" value="Glucose-6-phosphate isomerase like protein, domain 1"/>
    <property type="match status" value="1"/>
</dbReference>
<evidence type="ECO:0000259" key="5">
    <source>
        <dbReference type="PROSITE" id="PS51464"/>
    </source>
</evidence>
<dbReference type="RefSeq" id="WP_317943932.1">
    <property type="nucleotide sequence ID" value="NZ_JAUBDI010000008.1"/>
</dbReference>
<proteinExistence type="predicted"/>
<dbReference type="PROSITE" id="PS51464">
    <property type="entry name" value="SIS"/>
    <property type="match status" value="1"/>
</dbReference>
<evidence type="ECO:0000259" key="4">
    <source>
        <dbReference type="PROSITE" id="PS51071"/>
    </source>
</evidence>
<dbReference type="InterPro" id="IPR036388">
    <property type="entry name" value="WH-like_DNA-bd_sf"/>
</dbReference>
<dbReference type="InterPro" id="IPR009057">
    <property type="entry name" value="Homeodomain-like_sf"/>
</dbReference>
<accession>A0ABU4GB37</accession>
<dbReference type="Pfam" id="PF01380">
    <property type="entry name" value="SIS"/>
    <property type="match status" value="1"/>
</dbReference>
<dbReference type="Gene3D" id="1.10.10.10">
    <property type="entry name" value="Winged helix-like DNA-binding domain superfamily/Winged helix DNA-binding domain"/>
    <property type="match status" value="1"/>
</dbReference>
<dbReference type="PANTHER" id="PTHR30514:SF18">
    <property type="entry name" value="RPIR-FAMILY TRANSCRIPTIONAL REGULATOR"/>
    <property type="match status" value="1"/>
</dbReference>
<dbReference type="InterPro" id="IPR000281">
    <property type="entry name" value="HTH_RpiR"/>
</dbReference>
<keyword evidence="3" id="KW-0804">Transcription</keyword>
<dbReference type="InterPro" id="IPR047640">
    <property type="entry name" value="RpiR-like"/>
</dbReference>
<feature type="domain" description="SIS" evidence="5">
    <location>
        <begin position="139"/>
        <end position="274"/>
    </location>
</feature>
<dbReference type="InterPro" id="IPR035472">
    <property type="entry name" value="RpiR-like_SIS"/>
</dbReference>
<dbReference type="InterPro" id="IPR046348">
    <property type="entry name" value="SIS_dom_sf"/>
</dbReference>
<protein>
    <submittedName>
        <fullName evidence="6">MurR/RpiR family transcriptional regulator</fullName>
    </submittedName>
</protein>
<dbReference type="SUPFAM" id="SSF53697">
    <property type="entry name" value="SIS domain"/>
    <property type="match status" value="1"/>
</dbReference>
<dbReference type="Proteomes" id="UP001282284">
    <property type="component" value="Unassembled WGS sequence"/>
</dbReference>
<dbReference type="PROSITE" id="PS51071">
    <property type="entry name" value="HTH_RPIR"/>
    <property type="match status" value="1"/>
</dbReference>
<keyword evidence="2" id="KW-0238">DNA-binding</keyword>
<dbReference type="EMBL" id="JAUBDI010000008">
    <property type="protein sequence ID" value="MDW0113530.1"/>
    <property type="molecule type" value="Genomic_DNA"/>
</dbReference>